<dbReference type="EC" id="4.2.3.1" evidence="7 8"/>
<comment type="cofactor">
    <cofactor evidence="1 8 9">
        <name>pyridoxal 5'-phosphate</name>
        <dbReference type="ChEBI" id="CHEBI:597326"/>
    </cofactor>
</comment>
<dbReference type="NCBIfam" id="TIGR00260">
    <property type="entry name" value="thrC"/>
    <property type="match status" value="1"/>
</dbReference>
<gene>
    <name evidence="12" type="ORF">IAA04_05865</name>
</gene>
<dbReference type="CDD" id="cd01563">
    <property type="entry name" value="Thr-synth_1"/>
    <property type="match status" value="1"/>
</dbReference>
<evidence type="ECO:0000313" key="13">
    <source>
        <dbReference type="Proteomes" id="UP000823883"/>
    </source>
</evidence>
<evidence type="ECO:0000256" key="5">
    <source>
        <dbReference type="ARBA" id="ARBA00023239"/>
    </source>
</evidence>
<dbReference type="NCBIfam" id="NF006050">
    <property type="entry name" value="PRK08197.1"/>
    <property type="match status" value="1"/>
</dbReference>
<sequence length="411" mass="44861">MKQYYQVCRKCGKRWDTDAYRCPSCGGTLHSVYEMKDRDHLRSVIKNASSFWDYSELLPVLENTRRVSMGEGNTPLVFAENLKKQLGVRELFLKNEGLNPSGTFKDRCMSISFSKARELNANAVVIGSAGNAGAAAAAYAARAGIPCYVMVPADTPAQRIALIQHYGARVIPVKGSVTDCIELIGEVYEKYGWHNVTTAAVYNPFQADAEKTIAYEMVRELEWRVPDWVAVPVGGGGILSGVYEGFKDLLTLGLTDRLPRMIAVQEEGCNPLVRAFREKKAPDQIERIRQPKGVAVAIADAFPLDGETALAAVYDSGGWAEDADDDEILAAQAELGRREGIFAESASAAAYAAAVKMRAAGRIGDNESVALVITGNGVKELPQIAEKMELPEPAERNAEELERYLAGKFQV</sequence>
<dbReference type="GO" id="GO:0006567">
    <property type="term" value="P:L-threonine catabolic process"/>
    <property type="evidence" value="ECO:0007669"/>
    <property type="project" value="TreeGrafter"/>
</dbReference>
<comment type="pathway">
    <text evidence="8">Amino-acid biosynthesis; L-threonine biosynthesis; L-threonine from L-aspartate: step 5/5.</text>
</comment>
<dbReference type="GO" id="GO:0004795">
    <property type="term" value="F:threonine synthase activity"/>
    <property type="evidence" value="ECO:0007669"/>
    <property type="project" value="UniProtKB-UniRule"/>
</dbReference>
<accession>A0A9D2PE30</accession>
<dbReference type="GO" id="GO:0009097">
    <property type="term" value="P:isoleucine biosynthetic process"/>
    <property type="evidence" value="ECO:0007669"/>
    <property type="project" value="TreeGrafter"/>
</dbReference>
<evidence type="ECO:0000256" key="4">
    <source>
        <dbReference type="ARBA" id="ARBA00022898"/>
    </source>
</evidence>
<keyword evidence="8" id="KW-0791">Threonine biosynthesis</keyword>
<dbReference type="Pfam" id="PF00291">
    <property type="entry name" value="PALP"/>
    <property type="match status" value="1"/>
</dbReference>
<dbReference type="InterPro" id="IPR026260">
    <property type="entry name" value="Thr_Synthase_bac/arc"/>
</dbReference>
<dbReference type="GO" id="GO:0004794">
    <property type="term" value="F:threonine deaminase activity"/>
    <property type="evidence" value="ECO:0007669"/>
    <property type="project" value="TreeGrafter"/>
</dbReference>
<dbReference type="GO" id="GO:0006565">
    <property type="term" value="P:L-serine catabolic process"/>
    <property type="evidence" value="ECO:0007669"/>
    <property type="project" value="TreeGrafter"/>
</dbReference>
<dbReference type="PANTHER" id="PTHR48078:SF6">
    <property type="entry name" value="L-THREONINE DEHYDRATASE CATABOLIC TDCB"/>
    <property type="match status" value="1"/>
</dbReference>
<evidence type="ECO:0000256" key="10">
    <source>
        <dbReference type="PIRSR" id="PIRSR038945-2"/>
    </source>
</evidence>
<dbReference type="InterPro" id="IPR050147">
    <property type="entry name" value="Ser/Thr_Dehydratase"/>
</dbReference>
<comment type="function">
    <text evidence="8">Catalyzes the gamma-elimination of phosphate from L-phosphohomoserine and the beta-addition of water to produce L-threonine.</text>
</comment>
<reference evidence="12" key="1">
    <citation type="journal article" date="2021" name="PeerJ">
        <title>Extensive microbial diversity within the chicken gut microbiome revealed by metagenomics and culture.</title>
        <authorList>
            <person name="Gilroy R."/>
            <person name="Ravi A."/>
            <person name="Getino M."/>
            <person name="Pursley I."/>
            <person name="Horton D.L."/>
            <person name="Alikhan N.F."/>
            <person name="Baker D."/>
            <person name="Gharbi K."/>
            <person name="Hall N."/>
            <person name="Watson M."/>
            <person name="Adriaenssens E.M."/>
            <person name="Foster-Nyarko E."/>
            <person name="Jarju S."/>
            <person name="Secka A."/>
            <person name="Antonio M."/>
            <person name="Oren A."/>
            <person name="Chaudhuri R.R."/>
            <person name="La Ragione R."/>
            <person name="Hildebrand F."/>
            <person name="Pallen M.J."/>
        </authorList>
    </citation>
    <scope>NUCLEOTIDE SEQUENCE</scope>
    <source>
        <strain evidence="12">CHK183-5548</strain>
    </source>
</reference>
<keyword evidence="4 8" id="KW-0663">Pyridoxal phosphate</keyword>
<dbReference type="Gene3D" id="3.40.50.1100">
    <property type="match status" value="2"/>
</dbReference>
<name>A0A9D2PE30_9FIRM</name>
<evidence type="ECO:0000259" key="11">
    <source>
        <dbReference type="Pfam" id="PF00291"/>
    </source>
</evidence>
<feature type="domain" description="Tryptophan synthase beta chain-like PALP" evidence="11">
    <location>
        <begin position="67"/>
        <end position="375"/>
    </location>
</feature>
<organism evidence="12 13">
    <name type="scientific">Candidatus Lachnoclostridium pullistercoris</name>
    <dbReference type="NCBI Taxonomy" id="2838632"/>
    <lineage>
        <taxon>Bacteria</taxon>
        <taxon>Bacillati</taxon>
        <taxon>Bacillota</taxon>
        <taxon>Clostridia</taxon>
        <taxon>Lachnospirales</taxon>
        <taxon>Lachnospiraceae</taxon>
    </lineage>
</organism>
<dbReference type="InterPro" id="IPR001926">
    <property type="entry name" value="TrpB-like_PALP"/>
</dbReference>
<evidence type="ECO:0000313" key="12">
    <source>
        <dbReference type="EMBL" id="HJC47559.1"/>
    </source>
</evidence>
<evidence type="ECO:0000256" key="3">
    <source>
        <dbReference type="ARBA" id="ARBA00018679"/>
    </source>
</evidence>
<keyword evidence="8" id="KW-0028">Amino-acid biosynthesis</keyword>
<dbReference type="InterPro" id="IPR036052">
    <property type="entry name" value="TrpB-like_PALP_sf"/>
</dbReference>
<dbReference type="SUPFAM" id="SSF53686">
    <property type="entry name" value="Tryptophan synthase beta subunit-like PLP-dependent enzymes"/>
    <property type="match status" value="1"/>
</dbReference>
<feature type="binding site" evidence="9">
    <location>
        <position position="131"/>
    </location>
    <ligand>
        <name>pyridoxal 5'-phosphate</name>
        <dbReference type="ChEBI" id="CHEBI:597326"/>
    </ligand>
</feature>
<dbReference type="AlphaFoldDB" id="A0A9D2PE30"/>
<dbReference type="Proteomes" id="UP000823883">
    <property type="component" value="Unassembled WGS sequence"/>
</dbReference>
<evidence type="ECO:0000256" key="6">
    <source>
        <dbReference type="ARBA" id="ARBA00049144"/>
    </source>
</evidence>
<dbReference type="GO" id="GO:0009088">
    <property type="term" value="P:threonine biosynthetic process"/>
    <property type="evidence" value="ECO:0007669"/>
    <property type="project" value="UniProtKB-UniRule"/>
</dbReference>
<evidence type="ECO:0000256" key="2">
    <source>
        <dbReference type="ARBA" id="ARBA00005517"/>
    </source>
</evidence>
<comment type="catalytic activity">
    <reaction evidence="6 8">
        <text>O-phospho-L-homoserine + H2O = L-threonine + phosphate</text>
        <dbReference type="Rhea" id="RHEA:10840"/>
        <dbReference type="ChEBI" id="CHEBI:15377"/>
        <dbReference type="ChEBI" id="CHEBI:43474"/>
        <dbReference type="ChEBI" id="CHEBI:57590"/>
        <dbReference type="ChEBI" id="CHEBI:57926"/>
        <dbReference type="EC" id="4.2.3.1"/>
    </reaction>
</comment>
<evidence type="ECO:0000256" key="1">
    <source>
        <dbReference type="ARBA" id="ARBA00001933"/>
    </source>
</evidence>
<evidence type="ECO:0000256" key="9">
    <source>
        <dbReference type="PIRSR" id="PIRSR038945-1"/>
    </source>
</evidence>
<keyword evidence="5 8" id="KW-0456">Lyase</keyword>
<evidence type="ECO:0000256" key="8">
    <source>
        <dbReference type="PIRNR" id="PIRNR038945"/>
    </source>
</evidence>
<proteinExistence type="inferred from homology"/>
<reference evidence="12" key="2">
    <citation type="submission" date="2021-04" db="EMBL/GenBank/DDBJ databases">
        <authorList>
            <person name="Gilroy R."/>
        </authorList>
    </citation>
    <scope>NUCLEOTIDE SEQUENCE</scope>
    <source>
        <strain evidence="12">CHK183-5548</strain>
    </source>
</reference>
<evidence type="ECO:0000256" key="7">
    <source>
        <dbReference type="NCBIfam" id="TIGR00260"/>
    </source>
</evidence>
<comment type="caution">
    <text evidence="12">The sequence shown here is derived from an EMBL/GenBank/DDBJ whole genome shotgun (WGS) entry which is preliminary data.</text>
</comment>
<protein>
    <recommendedName>
        <fullName evidence="3 7">Threonine synthase</fullName>
        <ecNumber evidence="7 8">4.2.3.1</ecNumber>
    </recommendedName>
</protein>
<feature type="modified residue" description="N6-(pyridoxal phosphate)lysine" evidence="10">
    <location>
        <position position="105"/>
    </location>
</feature>
<dbReference type="InterPro" id="IPR004450">
    <property type="entry name" value="Thr_synthase-like"/>
</dbReference>
<dbReference type="GO" id="GO:0003941">
    <property type="term" value="F:L-serine ammonia-lyase activity"/>
    <property type="evidence" value="ECO:0007669"/>
    <property type="project" value="TreeGrafter"/>
</dbReference>
<comment type="similarity">
    <text evidence="2 8">Belongs to the threonine synthase family.</text>
</comment>
<dbReference type="PANTHER" id="PTHR48078">
    <property type="entry name" value="THREONINE DEHYDRATASE, MITOCHONDRIAL-RELATED"/>
    <property type="match status" value="1"/>
</dbReference>
<dbReference type="EMBL" id="DWWL01000040">
    <property type="protein sequence ID" value="HJC47559.1"/>
    <property type="molecule type" value="Genomic_DNA"/>
</dbReference>
<dbReference type="PIRSF" id="PIRSF038945">
    <property type="entry name" value="Thr_synthase"/>
    <property type="match status" value="1"/>
</dbReference>